<dbReference type="PANTHER" id="PTHR30441">
    <property type="entry name" value="DUF748 DOMAIN-CONTAINING PROTEIN"/>
    <property type="match status" value="1"/>
</dbReference>
<organism evidence="3 4">
    <name type="scientific">Chitinophaga caseinilytica</name>
    <dbReference type="NCBI Taxonomy" id="2267521"/>
    <lineage>
        <taxon>Bacteria</taxon>
        <taxon>Pseudomonadati</taxon>
        <taxon>Bacteroidota</taxon>
        <taxon>Chitinophagia</taxon>
        <taxon>Chitinophagales</taxon>
        <taxon>Chitinophagaceae</taxon>
        <taxon>Chitinophaga</taxon>
    </lineage>
</organism>
<dbReference type="EMBL" id="CP150096">
    <property type="protein sequence ID" value="WZN44437.1"/>
    <property type="molecule type" value="Genomic_DNA"/>
</dbReference>
<dbReference type="RefSeq" id="WP_341839219.1">
    <property type="nucleotide sequence ID" value="NZ_CP149792.1"/>
</dbReference>
<dbReference type="InterPro" id="IPR052894">
    <property type="entry name" value="AsmA-related"/>
</dbReference>
<dbReference type="Pfam" id="PF05170">
    <property type="entry name" value="AsmA"/>
    <property type="match status" value="1"/>
</dbReference>
<accession>A0ABZ2YZE4</accession>
<dbReference type="PANTHER" id="PTHR30441:SF4">
    <property type="entry name" value="PROTEIN ASMA"/>
    <property type="match status" value="1"/>
</dbReference>
<evidence type="ECO:0000256" key="1">
    <source>
        <dbReference type="SAM" id="Phobius"/>
    </source>
</evidence>
<evidence type="ECO:0000313" key="4">
    <source>
        <dbReference type="Proteomes" id="UP001449657"/>
    </source>
</evidence>
<keyword evidence="1" id="KW-0472">Membrane</keyword>
<evidence type="ECO:0000259" key="2">
    <source>
        <dbReference type="Pfam" id="PF05170"/>
    </source>
</evidence>
<feature type="domain" description="AsmA" evidence="2">
    <location>
        <begin position="11"/>
        <end position="196"/>
    </location>
</feature>
<proteinExistence type="predicted"/>
<evidence type="ECO:0000313" key="3">
    <source>
        <dbReference type="EMBL" id="WZN44437.1"/>
    </source>
</evidence>
<gene>
    <name evidence="3" type="ORF">WJU22_16200</name>
</gene>
<protein>
    <submittedName>
        <fullName evidence="3">AsmA-like C-terminal region-containing protein</fullName>
    </submittedName>
</protein>
<dbReference type="InterPro" id="IPR007844">
    <property type="entry name" value="AsmA"/>
</dbReference>
<sequence length="1078" mass="121010">MRISFPAKKRIVRFLLVTISVFLFLVLSAVVILYTQQRRITAMAISELNKQFPGELTVEKSNIDLLRNFPNISIALHGVHFYGDKSRKGKPLYQVDHVYAGFSLPGLFRGNYNVRRVILRGGYLSLVRNKNGSLNIAEAKKMKSDGNAAAASDTAALQLDLKKLVIREMEVTYFDHISGQRVQSHIEKLTASFSTDPKKMTVGLDADFMLDVTSPTDTTFFRHKHLVVDLRADYDKITRRLQLPAGGVRLQDAAFRLEGSMVLNDPGQVDLHIRGDKPDMNLLAAFIPGDAAAMLKPFRYDGRIYFDGRIKGPLAKDTLPLIEVAFGCDSAWFLNPEADRKIDGLGFKGTFTNGSGRSLQTSELRLTQVQARPGKGIFAGNFVIRDFTDPKVLLQLQSDLELAFIGEFLGIPDLQHITGKVKLDMDVKELTDTDLPEQYIGKLKDGVQSELTVQQLSFRIPGYPHPVRNMNVHATMRNGQVMLDSAALRVGGSDLRASGAISDVIALIHAPDKPVTMRLQIGCRTIRMADIFAADTALAKKAKEEVRDFRLDVSLTSSVRQLRHPAPLPKGTLTLNELSASFKEYPHAFRNIAATLQIADTSLTLRDFSGRIDGSDFRLSARVNHYSMWFQPVKKGKTMVAFDFKSARLAMEDILGPRSRQFVPPGYHKEEGANIWLRAKADLRFDTTFRFAKVRLANISGTLKQHQLQLENISGNILYGANKILRVDTLKGSIGRSDFDISLRLFNGKDSLIKNRTNYLYFRSKFLDVDQLTGYDFTAGNVAPSSSPAATSKTKPIPDSAAHAKSFNIFTVPFPMFEVKADIGKFKYNRLWLQGVTAKLRVQEDHYIHLDTLGMKVAGGWMGMKGYLNGSDPGKIYFRSRIKVQDVDMEKMLIKLDHFGQDLVINKNIKGRLTGTVRSHVQVHPDFVPILHDTKAELDVEIRNGTLVDFAPMQAMAGYFKDKNLRLVRFDTLRNKLTFTNGVLNIPTMNINSSLGFMEISGKQSLDMKMEYYMRIPMKMVTQVGFQALFGKKQHEVDMDQQDAIEYRDRDKKTRFMSIRVTGTPDDFKVGLGKKAKS</sequence>
<name>A0ABZ2YZE4_9BACT</name>
<keyword evidence="1" id="KW-0812">Transmembrane</keyword>
<feature type="transmembrane region" description="Helical" evidence="1">
    <location>
        <begin position="12"/>
        <end position="34"/>
    </location>
</feature>
<keyword evidence="4" id="KW-1185">Reference proteome</keyword>
<keyword evidence="1" id="KW-1133">Transmembrane helix</keyword>
<dbReference type="Proteomes" id="UP001449657">
    <property type="component" value="Chromosome"/>
</dbReference>
<reference evidence="3 4" key="1">
    <citation type="submission" date="2024-03" db="EMBL/GenBank/DDBJ databases">
        <title>Chitinophaga caseinilytica sp. nov., a casein hydrolysing bacterium isolated from forest soil.</title>
        <authorList>
            <person name="Lee D.S."/>
            <person name="Han D.M."/>
            <person name="Baek J.H."/>
            <person name="Choi D.G."/>
            <person name="Jeon J.H."/>
            <person name="Jeon C.O."/>
        </authorList>
    </citation>
    <scope>NUCLEOTIDE SEQUENCE [LARGE SCALE GENOMIC DNA]</scope>
    <source>
        <strain evidence="3 4">KACC 19118</strain>
    </source>
</reference>